<evidence type="ECO:0000256" key="1">
    <source>
        <dbReference type="SAM" id="MobiDB-lite"/>
    </source>
</evidence>
<reference evidence="2" key="1">
    <citation type="submission" date="2017-10" db="EMBL/GenBank/DDBJ databases">
        <title>Chryseobacterium sp. B5 is a hydrocarbonoclastic and plant growth promoting bacterium.</title>
        <authorList>
            <person name="Thijs S."/>
            <person name="Gkorezis P."/>
            <person name="Van Hamme J."/>
        </authorList>
    </citation>
    <scope>NUCLEOTIDE SEQUENCE</scope>
    <source>
        <strain evidence="2">B5</strain>
    </source>
</reference>
<sequence length="89" mass="9884">MGIPPGSLEKAQQEHIKKARDAEKRGKPIADFDHGAWIAKAKKKPVRSKPYEVMTAAMQCKELADRSGWLALELAEVTKGAVDDSRYSF</sequence>
<accession>A0A2G7TA39</accession>
<gene>
    <name evidence="2" type="ORF">CTI11_04880</name>
</gene>
<organism evidence="2">
    <name type="scientific">Chryseobacterium sp. B5</name>
    <dbReference type="NCBI Taxonomy" id="2050562"/>
    <lineage>
        <taxon>Bacteria</taxon>
        <taxon>Pseudomonadati</taxon>
        <taxon>Bacteroidota</taxon>
        <taxon>Flavobacteriia</taxon>
        <taxon>Flavobacteriales</taxon>
        <taxon>Weeksellaceae</taxon>
        <taxon>Chryseobacterium group</taxon>
        <taxon>Chryseobacterium</taxon>
    </lineage>
</organism>
<feature type="region of interest" description="Disordered" evidence="1">
    <location>
        <begin position="1"/>
        <end position="28"/>
    </location>
</feature>
<name>A0A2G7TA39_9FLAO</name>
<comment type="caution">
    <text evidence="2">The sequence shown here is derived from an EMBL/GenBank/DDBJ whole genome shotgun (WGS) entry which is preliminary data.</text>
</comment>
<proteinExistence type="predicted"/>
<evidence type="ECO:0000313" key="2">
    <source>
        <dbReference type="EMBL" id="PII36781.1"/>
    </source>
</evidence>
<feature type="compositionally biased region" description="Basic and acidic residues" evidence="1">
    <location>
        <begin position="11"/>
        <end position="28"/>
    </location>
</feature>
<dbReference type="EMBL" id="PEKC01000011">
    <property type="protein sequence ID" value="PII36781.1"/>
    <property type="molecule type" value="Genomic_DNA"/>
</dbReference>
<protein>
    <submittedName>
        <fullName evidence="2">Uncharacterized protein</fullName>
    </submittedName>
</protein>
<dbReference type="AlphaFoldDB" id="A0A2G7TA39"/>